<dbReference type="EMBL" id="AKHW03006358">
    <property type="protein sequence ID" value="KYO20582.1"/>
    <property type="molecule type" value="Genomic_DNA"/>
</dbReference>
<organism evidence="1 2">
    <name type="scientific">Alligator mississippiensis</name>
    <name type="common">American alligator</name>
    <dbReference type="NCBI Taxonomy" id="8496"/>
    <lineage>
        <taxon>Eukaryota</taxon>
        <taxon>Metazoa</taxon>
        <taxon>Chordata</taxon>
        <taxon>Craniata</taxon>
        <taxon>Vertebrata</taxon>
        <taxon>Euteleostomi</taxon>
        <taxon>Archelosauria</taxon>
        <taxon>Archosauria</taxon>
        <taxon>Crocodylia</taxon>
        <taxon>Alligatoridae</taxon>
        <taxon>Alligatorinae</taxon>
        <taxon>Alligator</taxon>
    </lineage>
</organism>
<sequence>MFAISKIHEAKLFSFCFVGKKKHFLLSSHGITSTITFILETNGIAQTLTKLQEKQTMVYLALLTGVALRFFQTRSQTQNTRASLNCKAVLEQEKMPWETACSCQNLEDKATIWSTI</sequence>
<name>A0A151M7T7_ALLMI</name>
<proteinExistence type="predicted"/>
<evidence type="ECO:0000313" key="1">
    <source>
        <dbReference type="EMBL" id="KYO20582.1"/>
    </source>
</evidence>
<dbReference type="AlphaFoldDB" id="A0A151M7T7"/>
<protein>
    <submittedName>
        <fullName evidence="1">Uncharacterized protein</fullName>
    </submittedName>
</protein>
<evidence type="ECO:0000313" key="2">
    <source>
        <dbReference type="Proteomes" id="UP000050525"/>
    </source>
</evidence>
<gene>
    <name evidence="1" type="ORF">Y1Q_0012489</name>
</gene>
<accession>A0A151M7T7</accession>
<keyword evidence="2" id="KW-1185">Reference proteome</keyword>
<comment type="caution">
    <text evidence="1">The sequence shown here is derived from an EMBL/GenBank/DDBJ whole genome shotgun (WGS) entry which is preliminary data.</text>
</comment>
<dbReference type="Proteomes" id="UP000050525">
    <property type="component" value="Unassembled WGS sequence"/>
</dbReference>
<reference evidence="1 2" key="1">
    <citation type="journal article" date="2012" name="Genome Biol.">
        <title>Sequencing three crocodilian genomes to illuminate the evolution of archosaurs and amniotes.</title>
        <authorList>
            <person name="St John J.A."/>
            <person name="Braun E.L."/>
            <person name="Isberg S.R."/>
            <person name="Miles L.G."/>
            <person name="Chong A.Y."/>
            <person name="Gongora J."/>
            <person name="Dalzell P."/>
            <person name="Moran C."/>
            <person name="Bed'hom B."/>
            <person name="Abzhanov A."/>
            <person name="Burgess S.C."/>
            <person name="Cooksey A.M."/>
            <person name="Castoe T.A."/>
            <person name="Crawford N.G."/>
            <person name="Densmore L.D."/>
            <person name="Drew J.C."/>
            <person name="Edwards S.V."/>
            <person name="Faircloth B.C."/>
            <person name="Fujita M.K."/>
            <person name="Greenwold M.J."/>
            <person name="Hoffmann F.G."/>
            <person name="Howard J.M."/>
            <person name="Iguchi T."/>
            <person name="Janes D.E."/>
            <person name="Khan S.Y."/>
            <person name="Kohno S."/>
            <person name="de Koning A.J."/>
            <person name="Lance S.L."/>
            <person name="McCarthy F.M."/>
            <person name="McCormack J.E."/>
            <person name="Merchant M.E."/>
            <person name="Peterson D.G."/>
            <person name="Pollock D.D."/>
            <person name="Pourmand N."/>
            <person name="Raney B.J."/>
            <person name="Roessler K.A."/>
            <person name="Sanford J.R."/>
            <person name="Sawyer R.H."/>
            <person name="Schmidt C.J."/>
            <person name="Triplett E.W."/>
            <person name="Tuberville T.D."/>
            <person name="Venegas-Anaya M."/>
            <person name="Howard J.T."/>
            <person name="Jarvis E.D."/>
            <person name="Guillette L.J.Jr."/>
            <person name="Glenn T.C."/>
            <person name="Green R.E."/>
            <person name="Ray D.A."/>
        </authorList>
    </citation>
    <scope>NUCLEOTIDE SEQUENCE [LARGE SCALE GENOMIC DNA]</scope>
    <source>
        <strain evidence="1">KSC_2009_1</strain>
    </source>
</reference>